<organism evidence="1 2">
    <name type="scientific">Entomophthora muscae</name>
    <dbReference type="NCBI Taxonomy" id="34485"/>
    <lineage>
        <taxon>Eukaryota</taxon>
        <taxon>Fungi</taxon>
        <taxon>Fungi incertae sedis</taxon>
        <taxon>Zoopagomycota</taxon>
        <taxon>Entomophthoromycotina</taxon>
        <taxon>Entomophthoromycetes</taxon>
        <taxon>Entomophthorales</taxon>
        <taxon>Entomophthoraceae</taxon>
        <taxon>Entomophthora</taxon>
    </lineage>
</organism>
<proteinExistence type="predicted"/>
<name>A0ACC2U561_9FUNG</name>
<evidence type="ECO:0000313" key="1">
    <source>
        <dbReference type="EMBL" id="KAJ9081906.1"/>
    </source>
</evidence>
<comment type="caution">
    <text evidence="1">The sequence shown here is derived from an EMBL/GenBank/DDBJ whole genome shotgun (WGS) entry which is preliminary data.</text>
</comment>
<keyword evidence="2" id="KW-1185">Reference proteome</keyword>
<reference evidence="1" key="1">
    <citation type="submission" date="2022-04" db="EMBL/GenBank/DDBJ databases">
        <title>Genome of the entomopathogenic fungus Entomophthora muscae.</title>
        <authorList>
            <person name="Elya C."/>
            <person name="Lovett B.R."/>
            <person name="Lee E."/>
            <person name="Macias A.M."/>
            <person name="Hajek A.E."/>
            <person name="De Bivort B.L."/>
            <person name="Kasson M.T."/>
            <person name="De Fine Licht H.H."/>
            <person name="Stajich J.E."/>
        </authorList>
    </citation>
    <scope>NUCLEOTIDE SEQUENCE</scope>
    <source>
        <strain evidence="1">Berkeley</strain>
    </source>
</reference>
<evidence type="ECO:0000313" key="2">
    <source>
        <dbReference type="Proteomes" id="UP001165960"/>
    </source>
</evidence>
<gene>
    <name evidence="1" type="ORF">DSO57_1009897</name>
</gene>
<sequence>MSGFKSILLQTVQSVHSLFGLPLSPGQWRADVAKGGSPKHTQCWTNMLASAPKGSCLLFVYGIAIVDYGTWFLIYATGKFLGALERASSQS</sequence>
<dbReference type="EMBL" id="QTSX02001452">
    <property type="protein sequence ID" value="KAJ9081906.1"/>
    <property type="molecule type" value="Genomic_DNA"/>
</dbReference>
<protein>
    <submittedName>
        <fullName evidence="1">Uncharacterized protein</fullName>
    </submittedName>
</protein>
<dbReference type="Proteomes" id="UP001165960">
    <property type="component" value="Unassembled WGS sequence"/>
</dbReference>
<accession>A0ACC2U561</accession>